<feature type="signal peptide" evidence="1">
    <location>
        <begin position="1"/>
        <end position="21"/>
    </location>
</feature>
<protein>
    <submittedName>
        <fullName evidence="2">Uncharacterized protein</fullName>
    </submittedName>
</protein>
<dbReference type="AlphaFoldDB" id="A0A923HHZ8"/>
<reference evidence="2" key="1">
    <citation type="submission" date="2020-08" db="EMBL/GenBank/DDBJ databases">
        <title>Hyunsoonleella sp. strain SJ7 genome sequencing and assembly.</title>
        <authorList>
            <person name="Kim I."/>
        </authorList>
    </citation>
    <scope>NUCLEOTIDE SEQUENCE</scope>
    <source>
        <strain evidence="2">SJ7</strain>
    </source>
</reference>
<gene>
    <name evidence="2" type="ORF">H7U19_14685</name>
</gene>
<organism evidence="2 3">
    <name type="scientific">Hyunsoonleella aquatilis</name>
    <dbReference type="NCBI Taxonomy" id="2762758"/>
    <lineage>
        <taxon>Bacteria</taxon>
        <taxon>Pseudomonadati</taxon>
        <taxon>Bacteroidota</taxon>
        <taxon>Flavobacteriia</taxon>
        <taxon>Flavobacteriales</taxon>
        <taxon>Flavobacteriaceae</taxon>
    </lineage>
</organism>
<comment type="caution">
    <text evidence="2">The sequence shown here is derived from an EMBL/GenBank/DDBJ whole genome shotgun (WGS) entry which is preliminary data.</text>
</comment>
<keyword evidence="3" id="KW-1185">Reference proteome</keyword>
<feature type="chain" id="PRO_5037025569" evidence="1">
    <location>
        <begin position="22"/>
        <end position="182"/>
    </location>
</feature>
<evidence type="ECO:0000313" key="2">
    <source>
        <dbReference type="EMBL" id="MBC3759660.1"/>
    </source>
</evidence>
<keyword evidence="1" id="KW-0732">Signal</keyword>
<dbReference type="EMBL" id="JACNMF010000005">
    <property type="protein sequence ID" value="MBC3759660.1"/>
    <property type="molecule type" value="Genomic_DNA"/>
</dbReference>
<proteinExistence type="predicted"/>
<evidence type="ECO:0000256" key="1">
    <source>
        <dbReference type="SAM" id="SignalP"/>
    </source>
</evidence>
<evidence type="ECO:0000313" key="3">
    <source>
        <dbReference type="Proteomes" id="UP000656244"/>
    </source>
</evidence>
<accession>A0A923HHZ8</accession>
<sequence length="182" mass="20737">MKNLILTFVSVLALTTINAQMESFTATIGDIDFNTIMFASKTDKNITPEASYSNETKGLKFSSEIKALQNEIAQYSIAKNSIYDNSEKAIYDVSFKKEHSRANVIFNNEGEVIKSLETYKNIKLPLSLRIKILNENPLFIIKSNKVTVAYTKFFGTTISYKVTIYKGKNKRILKFDEDFKLI</sequence>
<name>A0A923HHZ8_9FLAO</name>
<dbReference type="Proteomes" id="UP000656244">
    <property type="component" value="Unassembled WGS sequence"/>
</dbReference>
<dbReference type="RefSeq" id="WP_186563628.1">
    <property type="nucleotide sequence ID" value="NZ_JACNMF010000005.1"/>
</dbReference>